<sequence>MNNLTKAVVGVCIIFHPVVAFSASAQADESLESYLKDYHPKTYSAAKKSNADINSLEFSDSNINNDGAAMAAAKSDLRRSPILPRPPSGSARKNCERGGIVGGIFLENNFVATCVSEDGTFGNGYAPLGMTFNPAGTGTVNAPDYLRPGSPHEYFSVTFNQQLFTNNNRNGPTMTGSDNIPTKIRRLDRYPALQEGGVMVTSSIKGEKYAQLDINQKYTLDPNSREIIVRVEMQNTGYGVLKGITYARGLDPDQDRPTTYNTVNRKGHSYFSPGSPVHVKPANMVWASGKHSKLSVALYSVDPIGHDTCVSRTWTTDPIDILSQNCGNPQPVYDVPAGSYGFDYSDSTINIAFKVGRLAPKEKKVFSFKYLFNKEKKYVIPYPKLPKPILPTPIDSAYK</sequence>
<organism evidence="1">
    <name type="scientific">hydrothermal vent metagenome</name>
    <dbReference type="NCBI Taxonomy" id="652676"/>
    <lineage>
        <taxon>unclassified sequences</taxon>
        <taxon>metagenomes</taxon>
        <taxon>ecological metagenomes</taxon>
    </lineage>
</organism>
<accession>A0A3B0ZFU0</accession>
<dbReference type="AlphaFoldDB" id="A0A3B0ZFU0"/>
<name>A0A3B0ZFU0_9ZZZZ</name>
<protein>
    <submittedName>
        <fullName evidence="1">Uncharacterized protein</fullName>
    </submittedName>
</protein>
<reference evidence="1" key="1">
    <citation type="submission" date="2018-06" db="EMBL/GenBank/DDBJ databases">
        <authorList>
            <person name="Zhirakovskaya E."/>
        </authorList>
    </citation>
    <scope>NUCLEOTIDE SEQUENCE</scope>
</reference>
<dbReference type="EMBL" id="UOFQ01000038">
    <property type="protein sequence ID" value="VAW86267.1"/>
    <property type="molecule type" value="Genomic_DNA"/>
</dbReference>
<proteinExistence type="predicted"/>
<gene>
    <name evidence="1" type="ORF">MNBD_GAMMA17-907</name>
</gene>
<evidence type="ECO:0000313" key="1">
    <source>
        <dbReference type="EMBL" id="VAW86267.1"/>
    </source>
</evidence>